<keyword evidence="1" id="KW-0812">Transmembrane</keyword>
<geneLocation type="plasmid" evidence="2 3">
    <name>paNv_CAN7</name>
</geneLocation>
<evidence type="ECO:0000313" key="3">
    <source>
        <dbReference type="Proteomes" id="UP001177592"/>
    </source>
</evidence>
<dbReference type="Proteomes" id="UP001177592">
    <property type="component" value="Plasmid paNv_CAN7"/>
</dbReference>
<feature type="transmembrane region" description="Helical" evidence="1">
    <location>
        <begin position="86"/>
        <end position="107"/>
    </location>
</feature>
<keyword evidence="1" id="KW-0472">Membrane</keyword>
<reference evidence="2" key="1">
    <citation type="submission" date="2023-04" db="EMBL/GenBank/DDBJ databases">
        <title>Genome dynamics across the evolutionary transition to endosymbiosis.</title>
        <authorList>
            <person name="Siozios S."/>
            <person name="Nadal-Jimenez P."/>
            <person name="Azagi T."/>
            <person name="Sprong H."/>
            <person name="Frost C.L."/>
            <person name="Parratt S.R."/>
            <person name="Taylor G."/>
            <person name="Brettell L."/>
            <person name="Lew K.C."/>
            <person name="Croft L."/>
            <person name="King K.C."/>
            <person name="Brockhurst M.A."/>
            <person name="Hypsa V."/>
            <person name="Novakova E."/>
            <person name="Darby A.C."/>
            <person name="Hurst G.D.D."/>
        </authorList>
    </citation>
    <scope>NUCLEOTIDE SEQUENCE</scope>
    <source>
        <strain evidence="2">ANv_CAN</strain>
        <plasmid evidence="2">paNv_CAN7</plasmid>
    </source>
</reference>
<evidence type="ECO:0000256" key="1">
    <source>
        <dbReference type="SAM" id="Phobius"/>
    </source>
</evidence>
<keyword evidence="3" id="KW-1185">Reference proteome</keyword>
<evidence type="ECO:0000313" key="2">
    <source>
        <dbReference type="EMBL" id="WGM08759.1"/>
    </source>
</evidence>
<gene>
    <name evidence="2" type="ORF">QE258_25675</name>
</gene>
<keyword evidence="2" id="KW-0614">Plasmid</keyword>
<proteinExistence type="predicted"/>
<dbReference type="RefSeq" id="WP_280632593.1">
    <property type="nucleotide sequence ID" value="NZ_CP123530.1"/>
</dbReference>
<protein>
    <submittedName>
        <fullName evidence="2">Uncharacterized protein</fullName>
    </submittedName>
</protein>
<name>A0ABY8NXJ9_9GAMM</name>
<dbReference type="EMBL" id="CP123530">
    <property type="protein sequence ID" value="WGM08759.1"/>
    <property type="molecule type" value="Genomic_DNA"/>
</dbReference>
<sequence>MNGKATSHLKKHSIMRVEKQAKKNIAVILSDFFIRLITRGLFYFPVIFFWLTVGFVTAGYFNDTFPFVPDVNEFSMENLFEALKPIFRYSLSLTAIVCLVKECITFFK</sequence>
<organism evidence="2 3">
    <name type="scientific">Arsenophonus nasoniae</name>
    <name type="common">son-killer infecting Nasonia vitripennis</name>
    <dbReference type="NCBI Taxonomy" id="638"/>
    <lineage>
        <taxon>Bacteria</taxon>
        <taxon>Pseudomonadati</taxon>
        <taxon>Pseudomonadota</taxon>
        <taxon>Gammaproteobacteria</taxon>
        <taxon>Enterobacterales</taxon>
        <taxon>Morganellaceae</taxon>
        <taxon>Arsenophonus</taxon>
    </lineage>
</organism>
<keyword evidence="1" id="KW-1133">Transmembrane helix</keyword>
<feature type="transmembrane region" description="Helical" evidence="1">
    <location>
        <begin position="41"/>
        <end position="61"/>
    </location>
</feature>
<accession>A0ABY8NXJ9</accession>